<accession>A0A8H6HB62</accession>
<feature type="compositionally biased region" description="Polar residues" evidence="1">
    <location>
        <begin position="34"/>
        <end position="45"/>
    </location>
</feature>
<sequence length="115" mass="12847">YDKWCERTGFTTMLPKAVASKGCSIETQRPMPSKPSTATSFPIQPAPMSSSTVSALFQQAAEEWLIMTNQPIDALSHPKFHELIQVAAARATDGVTIPEKRAVRESIIRRFSRRR</sequence>
<dbReference type="EMBL" id="JACGCI010000180">
    <property type="protein sequence ID" value="KAF6742591.1"/>
    <property type="molecule type" value="Genomic_DNA"/>
</dbReference>
<organism evidence="2 3">
    <name type="scientific">Ephemerocybe angulata</name>
    <dbReference type="NCBI Taxonomy" id="980116"/>
    <lineage>
        <taxon>Eukaryota</taxon>
        <taxon>Fungi</taxon>
        <taxon>Dikarya</taxon>
        <taxon>Basidiomycota</taxon>
        <taxon>Agaricomycotina</taxon>
        <taxon>Agaricomycetes</taxon>
        <taxon>Agaricomycetidae</taxon>
        <taxon>Agaricales</taxon>
        <taxon>Agaricineae</taxon>
        <taxon>Psathyrellaceae</taxon>
        <taxon>Ephemerocybe</taxon>
    </lineage>
</organism>
<evidence type="ECO:0000313" key="2">
    <source>
        <dbReference type="EMBL" id="KAF6742591.1"/>
    </source>
</evidence>
<dbReference type="Proteomes" id="UP000521943">
    <property type="component" value="Unassembled WGS sequence"/>
</dbReference>
<dbReference type="AlphaFoldDB" id="A0A8H6HB62"/>
<gene>
    <name evidence="2" type="ORF">DFP72DRAFT_830399</name>
</gene>
<keyword evidence="3" id="KW-1185">Reference proteome</keyword>
<evidence type="ECO:0000313" key="3">
    <source>
        <dbReference type="Proteomes" id="UP000521943"/>
    </source>
</evidence>
<feature type="non-terminal residue" evidence="2">
    <location>
        <position position="115"/>
    </location>
</feature>
<evidence type="ECO:0000256" key="1">
    <source>
        <dbReference type="SAM" id="MobiDB-lite"/>
    </source>
</evidence>
<comment type="caution">
    <text evidence="2">The sequence shown here is derived from an EMBL/GenBank/DDBJ whole genome shotgun (WGS) entry which is preliminary data.</text>
</comment>
<feature type="region of interest" description="Disordered" evidence="1">
    <location>
        <begin position="22"/>
        <end position="45"/>
    </location>
</feature>
<dbReference type="OrthoDB" id="3256444at2759"/>
<reference evidence="2 3" key="1">
    <citation type="submission" date="2020-07" db="EMBL/GenBank/DDBJ databases">
        <title>Comparative genomics of pyrophilous fungi reveals a link between fire events and developmental genes.</title>
        <authorList>
            <consortium name="DOE Joint Genome Institute"/>
            <person name="Steindorff A.S."/>
            <person name="Carver A."/>
            <person name="Calhoun S."/>
            <person name="Stillman K."/>
            <person name="Liu H."/>
            <person name="Lipzen A."/>
            <person name="Pangilinan J."/>
            <person name="Labutti K."/>
            <person name="Bruns T.D."/>
            <person name="Grigoriev I.V."/>
        </authorList>
    </citation>
    <scope>NUCLEOTIDE SEQUENCE [LARGE SCALE GENOMIC DNA]</scope>
    <source>
        <strain evidence="2 3">CBS 144469</strain>
    </source>
</reference>
<proteinExistence type="predicted"/>
<protein>
    <submittedName>
        <fullName evidence="2">Uncharacterized protein</fullName>
    </submittedName>
</protein>
<name>A0A8H6HB62_9AGAR</name>